<dbReference type="SMART" id="SM00345">
    <property type="entry name" value="HTH_GNTR"/>
    <property type="match status" value="1"/>
</dbReference>
<evidence type="ECO:0000259" key="8">
    <source>
        <dbReference type="PROSITE" id="PS50949"/>
    </source>
</evidence>
<keyword evidence="2" id="KW-0805">Transcription regulation</keyword>
<sequence length="287" mass="31726">MPKSSQPRHPGGTRADDADAANGGVSAKVVNLKSVARPAGSSPEILTLAAAGLGPVRPERFAERIYETLFHAIVEGRIAVGSKLPAENDLATLFDVSRPVVRQALDRLREDQLVESIRGSGTYVKEKPGLAATSQDAEPETRIGHIMNGLELRLVIEPECAYMAALRRNAQDLDKMERLLAGFEQANAVGGIAHHFDFAFHEAIAMATANVRFVQVMKTLEYDVSHAVNMLRHLMHIPPWTRSQDAMDEHRHIFNLIREQDAEGARRAMRGHIENARTRMFNSRPGM</sequence>
<evidence type="ECO:0000256" key="2">
    <source>
        <dbReference type="ARBA" id="ARBA00023015"/>
    </source>
</evidence>
<dbReference type="PRINTS" id="PR00035">
    <property type="entry name" value="HTHGNTR"/>
</dbReference>
<evidence type="ECO:0000256" key="6">
    <source>
        <dbReference type="ARBA" id="ARBA00039592"/>
    </source>
</evidence>
<keyword evidence="4" id="KW-0804">Transcription</keyword>
<comment type="function">
    <text evidence="5">Transcriptional repressor for the pyruvate dehydrogenase complex genes aceEF and lpd.</text>
</comment>
<dbReference type="PANTHER" id="PTHR43537">
    <property type="entry name" value="TRANSCRIPTIONAL REGULATOR, GNTR FAMILY"/>
    <property type="match status" value="1"/>
</dbReference>
<comment type="caution">
    <text evidence="9">The sequence shown here is derived from an EMBL/GenBank/DDBJ whole genome shotgun (WGS) entry which is preliminary data.</text>
</comment>
<dbReference type="EMBL" id="JBIUZV010000002">
    <property type="protein sequence ID" value="MFJ3044832.1"/>
    <property type="molecule type" value="Genomic_DNA"/>
</dbReference>
<evidence type="ECO:0000256" key="1">
    <source>
        <dbReference type="ARBA" id="ARBA00022491"/>
    </source>
</evidence>
<dbReference type="InterPro" id="IPR036388">
    <property type="entry name" value="WH-like_DNA-bd_sf"/>
</dbReference>
<dbReference type="PROSITE" id="PS50949">
    <property type="entry name" value="HTH_GNTR"/>
    <property type="match status" value="1"/>
</dbReference>
<dbReference type="Gene3D" id="1.20.120.530">
    <property type="entry name" value="GntR ligand-binding domain-like"/>
    <property type="match status" value="1"/>
</dbReference>
<dbReference type="Proteomes" id="UP001617427">
    <property type="component" value="Unassembled WGS sequence"/>
</dbReference>
<evidence type="ECO:0000256" key="5">
    <source>
        <dbReference type="ARBA" id="ARBA00037357"/>
    </source>
</evidence>
<dbReference type="InterPro" id="IPR036390">
    <property type="entry name" value="WH_DNA-bd_sf"/>
</dbReference>
<gene>
    <name evidence="9" type="ORF">ACIPEN_03270</name>
</gene>
<dbReference type="InterPro" id="IPR000524">
    <property type="entry name" value="Tscrpt_reg_HTH_GntR"/>
</dbReference>
<evidence type="ECO:0000313" key="9">
    <source>
        <dbReference type="EMBL" id="MFJ3044832.1"/>
    </source>
</evidence>
<dbReference type="SMART" id="SM00895">
    <property type="entry name" value="FCD"/>
    <property type="match status" value="1"/>
</dbReference>
<organism evidence="9 10">
    <name type="scientific">Herbaspirillum chlorophenolicum</name>
    <dbReference type="NCBI Taxonomy" id="211589"/>
    <lineage>
        <taxon>Bacteria</taxon>
        <taxon>Pseudomonadati</taxon>
        <taxon>Pseudomonadota</taxon>
        <taxon>Betaproteobacteria</taxon>
        <taxon>Burkholderiales</taxon>
        <taxon>Oxalobacteraceae</taxon>
        <taxon>Herbaspirillum</taxon>
    </lineage>
</organism>
<dbReference type="InterPro" id="IPR011711">
    <property type="entry name" value="GntR_C"/>
</dbReference>
<dbReference type="InterPro" id="IPR008920">
    <property type="entry name" value="TF_FadR/GntR_C"/>
</dbReference>
<dbReference type="Pfam" id="PF07729">
    <property type="entry name" value="FCD"/>
    <property type="match status" value="1"/>
</dbReference>
<dbReference type="Pfam" id="PF00392">
    <property type="entry name" value="GntR"/>
    <property type="match status" value="1"/>
</dbReference>
<dbReference type="RefSeq" id="WP_402698330.1">
    <property type="nucleotide sequence ID" value="NZ_JBIUZV010000002.1"/>
</dbReference>
<dbReference type="SUPFAM" id="SSF46785">
    <property type="entry name" value="Winged helix' DNA-binding domain"/>
    <property type="match status" value="1"/>
</dbReference>
<keyword evidence="10" id="KW-1185">Reference proteome</keyword>
<evidence type="ECO:0000256" key="4">
    <source>
        <dbReference type="ARBA" id="ARBA00023163"/>
    </source>
</evidence>
<protein>
    <recommendedName>
        <fullName evidence="6">Pyruvate dehydrogenase complex repressor</fullName>
    </recommendedName>
</protein>
<keyword evidence="3" id="KW-0238">DNA-binding</keyword>
<feature type="domain" description="HTH gntR-type" evidence="8">
    <location>
        <begin position="59"/>
        <end position="127"/>
    </location>
</feature>
<keyword evidence="1" id="KW-0678">Repressor</keyword>
<evidence type="ECO:0000256" key="7">
    <source>
        <dbReference type="SAM" id="MobiDB-lite"/>
    </source>
</evidence>
<reference evidence="9 10" key="1">
    <citation type="submission" date="2024-10" db="EMBL/GenBank/DDBJ databases">
        <title>The Natural Products Discovery Center: Release of the First 8490 Sequenced Strains for Exploring Actinobacteria Biosynthetic Diversity.</title>
        <authorList>
            <person name="Kalkreuter E."/>
            <person name="Kautsar S.A."/>
            <person name="Yang D."/>
            <person name="Bader C.D."/>
            <person name="Teijaro C.N."/>
            <person name="Fluegel L."/>
            <person name="Davis C.M."/>
            <person name="Simpson J.R."/>
            <person name="Lauterbach L."/>
            <person name="Steele A.D."/>
            <person name="Gui C."/>
            <person name="Meng S."/>
            <person name="Li G."/>
            <person name="Viehrig K."/>
            <person name="Ye F."/>
            <person name="Su P."/>
            <person name="Kiefer A.F."/>
            <person name="Nichols A."/>
            <person name="Cepeda A.J."/>
            <person name="Yan W."/>
            <person name="Fan B."/>
            <person name="Jiang Y."/>
            <person name="Adhikari A."/>
            <person name="Zheng C.-J."/>
            <person name="Schuster L."/>
            <person name="Cowan T.M."/>
            <person name="Smanski M.J."/>
            <person name="Chevrette M.G."/>
            <person name="De Carvalho L.P.S."/>
            <person name="Shen B."/>
        </authorList>
    </citation>
    <scope>NUCLEOTIDE SEQUENCE [LARGE SCALE GENOMIC DNA]</scope>
    <source>
        <strain evidence="9 10">NPDC087045</strain>
    </source>
</reference>
<proteinExistence type="predicted"/>
<dbReference type="PANTHER" id="PTHR43537:SF34">
    <property type="entry name" value="PYRUVATE DEHYDROGENASE COMPLEX REPRESSOR"/>
    <property type="match status" value="1"/>
</dbReference>
<evidence type="ECO:0000256" key="3">
    <source>
        <dbReference type="ARBA" id="ARBA00023125"/>
    </source>
</evidence>
<accession>A0ABW8ETQ1</accession>
<evidence type="ECO:0000313" key="10">
    <source>
        <dbReference type="Proteomes" id="UP001617427"/>
    </source>
</evidence>
<dbReference type="SUPFAM" id="SSF48008">
    <property type="entry name" value="GntR ligand-binding domain-like"/>
    <property type="match status" value="1"/>
</dbReference>
<dbReference type="Gene3D" id="1.10.10.10">
    <property type="entry name" value="Winged helix-like DNA-binding domain superfamily/Winged helix DNA-binding domain"/>
    <property type="match status" value="1"/>
</dbReference>
<name>A0ABW8ETQ1_9BURK</name>
<dbReference type="CDD" id="cd07377">
    <property type="entry name" value="WHTH_GntR"/>
    <property type="match status" value="1"/>
</dbReference>
<feature type="region of interest" description="Disordered" evidence="7">
    <location>
        <begin position="1"/>
        <end position="22"/>
    </location>
</feature>